<proteinExistence type="predicted"/>
<reference evidence="2" key="1">
    <citation type="submission" date="2017-11" db="EMBL/GenBank/DDBJ databases">
        <authorList>
            <person name="Lima N.C."/>
            <person name="Parody-Merino A.M."/>
            <person name="Battley P.F."/>
            <person name="Fidler A.E."/>
            <person name="Prosdocimi F."/>
        </authorList>
    </citation>
    <scope>NUCLEOTIDE SEQUENCE [LARGE SCALE GENOMIC DNA]</scope>
</reference>
<dbReference type="EMBL" id="KZ505660">
    <property type="protein sequence ID" value="PKU48112.1"/>
    <property type="molecule type" value="Genomic_DNA"/>
</dbReference>
<evidence type="ECO:0000313" key="2">
    <source>
        <dbReference type="Proteomes" id="UP000233556"/>
    </source>
</evidence>
<accession>A0A2I0UPZ1</accession>
<keyword evidence="2" id="KW-1185">Reference proteome</keyword>
<gene>
    <name evidence="1" type="ORF">llap_1583</name>
</gene>
<evidence type="ECO:0000313" key="1">
    <source>
        <dbReference type="EMBL" id="PKU48112.1"/>
    </source>
</evidence>
<dbReference type="AlphaFoldDB" id="A0A2I0UPZ1"/>
<dbReference type="Proteomes" id="UP000233556">
    <property type="component" value="Unassembled WGS sequence"/>
</dbReference>
<organism evidence="1 2">
    <name type="scientific">Limosa lapponica baueri</name>
    <dbReference type="NCBI Taxonomy" id="1758121"/>
    <lineage>
        <taxon>Eukaryota</taxon>
        <taxon>Metazoa</taxon>
        <taxon>Chordata</taxon>
        <taxon>Craniata</taxon>
        <taxon>Vertebrata</taxon>
        <taxon>Euteleostomi</taxon>
        <taxon>Archelosauria</taxon>
        <taxon>Archosauria</taxon>
        <taxon>Dinosauria</taxon>
        <taxon>Saurischia</taxon>
        <taxon>Theropoda</taxon>
        <taxon>Coelurosauria</taxon>
        <taxon>Aves</taxon>
        <taxon>Neognathae</taxon>
        <taxon>Neoaves</taxon>
        <taxon>Charadriiformes</taxon>
        <taxon>Scolopacidae</taxon>
        <taxon>Limosa</taxon>
    </lineage>
</organism>
<protein>
    <submittedName>
        <fullName evidence="1">Uncharacterized protein</fullName>
    </submittedName>
</protein>
<sequence length="111" mass="12916">MKEQNKLVVIITGCDIEIYRLTLSPVLFQCYTRSDFDLSIYPMTGRWKISLQVNLEHGHCLGEKKEKRENCKESLKSPVLLKGCLPFILAAHETFVKYKENKDSIRRELVV</sequence>
<name>A0A2I0UPZ1_LIMLA</name>
<reference evidence="2" key="2">
    <citation type="submission" date="2017-12" db="EMBL/GenBank/DDBJ databases">
        <title>Genome sequence of the Bar-tailed Godwit (Limosa lapponica baueri).</title>
        <authorList>
            <person name="Lima N.C.B."/>
            <person name="Parody-Merino A.M."/>
            <person name="Battley P.F."/>
            <person name="Fidler A.E."/>
            <person name="Prosdocimi F."/>
        </authorList>
    </citation>
    <scope>NUCLEOTIDE SEQUENCE [LARGE SCALE GENOMIC DNA]</scope>
</reference>